<reference evidence="1 2" key="1">
    <citation type="journal article" date="2012" name="BMC Genomics">
        <title>Comparative genomics of bacteria in the genus Providencia isolated from wild Drosophila melanogaster.</title>
        <authorList>
            <person name="Galac M.R."/>
            <person name="Lazzaro B.P."/>
        </authorList>
    </citation>
    <scope>NUCLEOTIDE SEQUENCE [LARGE SCALE GENOMIC DNA]</scope>
    <source>
        <strain evidence="1 2">DSM 19967</strain>
    </source>
</reference>
<dbReference type="EMBL" id="AKKN01000007">
    <property type="protein sequence ID" value="EKT58596.1"/>
    <property type="molecule type" value="Genomic_DNA"/>
</dbReference>
<dbReference type="HOGENOM" id="CLU_2466564_0_0_6"/>
<organism evidence="1 2">
    <name type="scientific">Providencia sneebia DSM 19967</name>
    <dbReference type="NCBI Taxonomy" id="1141660"/>
    <lineage>
        <taxon>Bacteria</taxon>
        <taxon>Pseudomonadati</taxon>
        <taxon>Pseudomonadota</taxon>
        <taxon>Gammaproteobacteria</taxon>
        <taxon>Enterobacterales</taxon>
        <taxon>Morganellaceae</taxon>
        <taxon>Providencia</taxon>
    </lineage>
</organism>
<accession>K8WF87</accession>
<gene>
    <name evidence="1" type="ORF">OO7_07769</name>
</gene>
<dbReference type="AlphaFoldDB" id="K8WF87"/>
<protein>
    <submittedName>
        <fullName evidence="1">Uncharacterized protein</fullName>
    </submittedName>
</protein>
<evidence type="ECO:0000313" key="1">
    <source>
        <dbReference type="EMBL" id="EKT58596.1"/>
    </source>
</evidence>
<keyword evidence="2" id="KW-1185">Reference proteome</keyword>
<evidence type="ECO:0000313" key="2">
    <source>
        <dbReference type="Proteomes" id="UP000010290"/>
    </source>
</evidence>
<comment type="caution">
    <text evidence="1">The sequence shown here is derived from an EMBL/GenBank/DDBJ whole genome shotgun (WGS) entry which is preliminary data.</text>
</comment>
<dbReference type="PATRIC" id="fig|1141660.3.peg.1557"/>
<sequence length="88" mass="10575">MNFIFAEYDVIDASLRGCIINLFARYQAKIHLIYLEVPYKQWIQQNKQRKYRVPDDAMARMLRKLEFPTIDEAHQVSYFINGEFQALE</sequence>
<name>K8WF87_9GAMM</name>
<dbReference type="InterPro" id="IPR027417">
    <property type="entry name" value="P-loop_NTPase"/>
</dbReference>
<proteinExistence type="predicted"/>
<dbReference type="RefSeq" id="WP_008915390.1">
    <property type="nucleotide sequence ID" value="NZ_CM001773.1"/>
</dbReference>
<dbReference type="Proteomes" id="UP000010290">
    <property type="component" value="Chromosome"/>
</dbReference>
<dbReference type="Gene3D" id="3.40.50.300">
    <property type="entry name" value="P-loop containing nucleotide triphosphate hydrolases"/>
    <property type="match status" value="1"/>
</dbReference>